<feature type="compositionally biased region" description="Pro residues" evidence="2">
    <location>
        <begin position="32"/>
        <end position="104"/>
    </location>
</feature>
<sequence length="311" mass="32950">MAANCPYLPLLLAIFTIINSASAQLPTTTTTPSPPPPPFVPSLPPPSPLPTPPPPPPSLSPSPPPLLTPLPPPPSLSTPPPPSVTPLAPPPHHFPSPPPPPPSRRAPARRSPRPQQLNNIIDALMGAGDFTNLEDIISAINPLSLPLSATIFIPQEDPLNVTPLYMDPFIFPYHIVPQRLSFSDLQLLRTNTRLPTLLPHKSILITNSSASNFTLDDSCITQPDVYSNNAVTVHGISAVLDYATYGDGLHKSSKPPAPQPEAITPAPRFAPGGPVTDSMSDAACLCSESPIVFFIVSAVLAFKIHGNPLAR</sequence>
<dbReference type="KEGG" id="jre:108996930"/>
<dbReference type="SUPFAM" id="SSF82153">
    <property type="entry name" value="FAS1 domain"/>
    <property type="match status" value="1"/>
</dbReference>
<dbReference type="PRINTS" id="PR01217">
    <property type="entry name" value="PRICHEXTENSN"/>
</dbReference>
<dbReference type="Gene3D" id="2.30.180.10">
    <property type="entry name" value="FAS1 domain"/>
    <property type="match status" value="1"/>
</dbReference>
<organism evidence="4 5">
    <name type="scientific">Juglans regia</name>
    <name type="common">English walnut</name>
    <dbReference type="NCBI Taxonomy" id="51240"/>
    <lineage>
        <taxon>Eukaryota</taxon>
        <taxon>Viridiplantae</taxon>
        <taxon>Streptophyta</taxon>
        <taxon>Embryophyta</taxon>
        <taxon>Tracheophyta</taxon>
        <taxon>Spermatophyta</taxon>
        <taxon>Magnoliopsida</taxon>
        <taxon>eudicotyledons</taxon>
        <taxon>Gunneridae</taxon>
        <taxon>Pentapetalae</taxon>
        <taxon>rosids</taxon>
        <taxon>fabids</taxon>
        <taxon>Fagales</taxon>
        <taxon>Juglandaceae</taxon>
        <taxon>Juglans</taxon>
    </lineage>
</organism>
<reference evidence="5" key="1">
    <citation type="submission" date="2025-08" db="UniProtKB">
        <authorList>
            <consortium name="RefSeq"/>
        </authorList>
    </citation>
    <scope>IDENTIFICATION</scope>
    <source>
        <tissue evidence="5">Leaves</tissue>
    </source>
</reference>
<feature type="chain" id="PRO_5043949400" evidence="3">
    <location>
        <begin position="24"/>
        <end position="311"/>
    </location>
</feature>
<dbReference type="PROSITE" id="PS50213">
    <property type="entry name" value="FAS1"/>
    <property type="match status" value="1"/>
</dbReference>
<dbReference type="Proteomes" id="UP000235220">
    <property type="component" value="Chromosome 3"/>
</dbReference>
<evidence type="ECO:0000256" key="1">
    <source>
        <dbReference type="ARBA" id="ARBA00007843"/>
    </source>
</evidence>
<evidence type="ECO:0000313" key="4">
    <source>
        <dbReference type="Proteomes" id="UP000235220"/>
    </source>
</evidence>
<dbReference type="PANTHER" id="PTHR33985">
    <property type="entry name" value="OS02G0491300 PROTEIN-RELATED"/>
    <property type="match status" value="1"/>
</dbReference>
<evidence type="ECO:0000256" key="2">
    <source>
        <dbReference type="SAM" id="MobiDB-lite"/>
    </source>
</evidence>
<keyword evidence="4" id="KW-1185">Reference proteome</keyword>
<comment type="similarity">
    <text evidence="1">Belongs to the fasciclin-like AGP family.</text>
</comment>
<dbReference type="Gramene" id="Jr03_17970_p1">
    <property type="protein sequence ID" value="cds.Jr03_17970_p1"/>
    <property type="gene ID" value="Jr03_17970"/>
</dbReference>
<name>A0A2I4FA40_JUGRE</name>
<dbReference type="InterPro" id="IPR052806">
    <property type="entry name" value="Fasciclin-like_AGP"/>
</dbReference>
<dbReference type="InterPro" id="IPR000782">
    <property type="entry name" value="FAS1_domain"/>
</dbReference>
<gene>
    <name evidence="5" type="primary">LOC108996930</name>
</gene>
<feature type="signal peptide" evidence="3">
    <location>
        <begin position="1"/>
        <end position="23"/>
    </location>
</feature>
<dbReference type="PANTHER" id="PTHR33985:SF5">
    <property type="entry name" value="FASCICLIN-LIKE ARABINOGALACTAN FAMILY PROTEIN"/>
    <property type="match status" value="1"/>
</dbReference>
<dbReference type="RefSeq" id="XP_018828521.1">
    <property type="nucleotide sequence ID" value="XM_018972976.2"/>
</dbReference>
<proteinExistence type="inferred from homology"/>
<dbReference type="FunFam" id="2.30.180.10:FF:000046">
    <property type="entry name" value="Fasciclin-like arabinogalactan family protein"/>
    <property type="match status" value="1"/>
</dbReference>
<evidence type="ECO:0000256" key="3">
    <source>
        <dbReference type="SAM" id="SignalP"/>
    </source>
</evidence>
<keyword evidence="3" id="KW-0732">Signal</keyword>
<dbReference type="AlphaFoldDB" id="A0A2I4FA40"/>
<dbReference type="InterPro" id="IPR036378">
    <property type="entry name" value="FAS1_dom_sf"/>
</dbReference>
<feature type="region of interest" description="Disordered" evidence="2">
    <location>
        <begin position="26"/>
        <end position="112"/>
    </location>
</feature>
<dbReference type="SMART" id="SM00554">
    <property type="entry name" value="FAS1"/>
    <property type="match status" value="1"/>
</dbReference>
<dbReference type="STRING" id="51240.A0A2I4FA40"/>
<protein>
    <submittedName>
        <fullName evidence="5">Pollen-specific leucine-rich repeat extensin-like protein 2</fullName>
    </submittedName>
</protein>
<dbReference type="Gramene" id="Jr03_17950_p1">
    <property type="protein sequence ID" value="cds.Jr03_17950_p1"/>
    <property type="gene ID" value="Jr03_17950"/>
</dbReference>
<dbReference type="Pfam" id="PF02469">
    <property type="entry name" value="Fasciclin"/>
    <property type="match status" value="1"/>
</dbReference>
<dbReference type="GeneID" id="108996930"/>
<evidence type="ECO:0000313" key="5">
    <source>
        <dbReference type="RefSeq" id="XP_018828521.1"/>
    </source>
</evidence>
<accession>A0A2I4FA40</accession>
<dbReference type="OrthoDB" id="2015130at2759"/>